<name>A0ABR5N8J4_BRECH</name>
<dbReference type="InterPro" id="IPR017871">
    <property type="entry name" value="ABC_transporter-like_CS"/>
</dbReference>
<protein>
    <submittedName>
        <fullName evidence="5">ABC transporter ATP-binding protein</fullName>
    </submittedName>
</protein>
<dbReference type="PROSITE" id="PS00211">
    <property type="entry name" value="ABC_TRANSPORTER_1"/>
    <property type="match status" value="1"/>
</dbReference>
<proteinExistence type="predicted"/>
<evidence type="ECO:0000256" key="3">
    <source>
        <dbReference type="SAM" id="Coils"/>
    </source>
</evidence>
<dbReference type="EMBL" id="LJJB01000010">
    <property type="protein sequence ID" value="KQL46920.1"/>
    <property type="molecule type" value="Genomic_DNA"/>
</dbReference>
<sequence>MLLLEARHIEKSYGDRVIFRAEKLEVQNGDRIGIVGPNGAGKTTLLNILSGELEADSGTLSTYAAAAIIRQLELADEAGTSSKGRQKWGVSLVHGSMSGGEHVRLKIAAALEPKAPLLFADEPTSHLDLSGIRQLEDSLRSYPGAVLLISHDRELLDTICTRIWEVEHGIVIEYKGNYTAYRQQKEQKKEREWTEYEAYQKEKKRLIQAVIDKKQHAKGMKDAPKRMSTSEAKLHKMQAQGKREKVEQSAKALESRLAQLEEKERPKELARVQFDLHQEGEYRGRSAIQCNQVNVQAGSRSLFTDLTFRVQRGQKVALIGANGSGKSTLLSMIAQKAEGIAMSPGIRLGYFNQSLSILDLEQSILQNVKKDSRYPESTIRTALARLLFPGEAVHKLVSSLSGGERVKVALAKVFFGDYHVLLLDEPTNYLDIPTQEELELLLADFPGAILFATHDRKLMHGLADAVLSFDEPQPVLFQGAYQEYLDGKKRKKTRDDRAEQILLLETKLTDLVSRLSIPTLTATDKETLEKEYKETLTDLQMWRRPGQ</sequence>
<dbReference type="SUPFAM" id="SSF52540">
    <property type="entry name" value="P-loop containing nucleoside triphosphate hydrolases"/>
    <property type="match status" value="2"/>
</dbReference>
<dbReference type="SMART" id="SM00382">
    <property type="entry name" value="AAA"/>
    <property type="match status" value="2"/>
</dbReference>
<feature type="coiled-coil region" evidence="3">
    <location>
        <begin position="236"/>
        <end position="263"/>
    </location>
</feature>
<reference evidence="5 6" key="1">
    <citation type="submission" date="2015-09" db="EMBL/GenBank/DDBJ databases">
        <title>Genome sequencing project for genomic taxonomy and phylogenomics of Bacillus-like bacteria.</title>
        <authorList>
            <person name="Liu B."/>
            <person name="Wang J."/>
            <person name="Zhu Y."/>
            <person name="Liu G."/>
            <person name="Chen Q."/>
            <person name="Chen Z."/>
            <person name="Lan J."/>
            <person name="Che J."/>
            <person name="Ge C."/>
            <person name="Shi H."/>
            <person name="Pan Z."/>
            <person name="Liu X."/>
        </authorList>
    </citation>
    <scope>NUCLEOTIDE SEQUENCE [LARGE SCALE GENOMIC DNA]</scope>
    <source>
        <strain evidence="5 6">DSM 8552</strain>
    </source>
</reference>
<keyword evidence="1" id="KW-0547">Nucleotide-binding</keyword>
<dbReference type="RefSeq" id="WP_055746019.1">
    <property type="nucleotide sequence ID" value="NZ_LJJB01000010.1"/>
</dbReference>
<dbReference type="InterPro" id="IPR003439">
    <property type="entry name" value="ABC_transporter-like_ATP-bd"/>
</dbReference>
<evidence type="ECO:0000313" key="5">
    <source>
        <dbReference type="EMBL" id="KQL46920.1"/>
    </source>
</evidence>
<dbReference type="InterPro" id="IPR003593">
    <property type="entry name" value="AAA+_ATPase"/>
</dbReference>
<dbReference type="InterPro" id="IPR027417">
    <property type="entry name" value="P-loop_NTPase"/>
</dbReference>
<dbReference type="InterPro" id="IPR051309">
    <property type="entry name" value="ABCF_ATPase"/>
</dbReference>
<dbReference type="Pfam" id="PF12848">
    <property type="entry name" value="ABC_tran_Xtn"/>
    <property type="match status" value="1"/>
</dbReference>
<dbReference type="PANTHER" id="PTHR42855:SF2">
    <property type="entry name" value="DRUG RESISTANCE ABC TRANSPORTER,ATP-BINDING PROTEIN"/>
    <property type="match status" value="1"/>
</dbReference>
<evidence type="ECO:0000313" key="6">
    <source>
        <dbReference type="Proteomes" id="UP000051063"/>
    </source>
</evidence>
<dbReference type="GO" id="GO:0005524">
    <property type="term" value="F:ATP binding"/>
    <property type="evidence" value="ECO:0007669"/>
    <property type="project" value="UniProtKB-KW"/>
</dbReference>
<dbReference type="CDD" id="cd03221">
    <property type="entry name" value="ABCF_EF-3"/>
    <property type="match status" value="2"/>
</dbReference>
<dbReference type="Gene3D" id="3.40.50.300">
    <property type="entry name" value="P-loop containing nucleotide triphosphate hydrolases"/>
    <property type="match status" value="3"/>
</dbReference>
<dbReference type="Proteomes" id="UP000051063">
    <property type="component" value="Unassembled WGS sequence"/>
</dbReference>
<dbReference type="NCBIfam" id="NF000355">
    <property type="entry name" value="ribo_prot_ABC_F"/>
    <property type="match status" value="1"/>
</dbReference>
<evidence type="ECO:0000256" key="1">
    <source>
        <dbReference type="ARBA" id="ARBA00022741"/>
    </source>
</evidence>
<gene>
    <name evidence="5" type="ORF">AN963_18845</name>
</gene>
<dbReference type="PANTHER" id="PTHR42855">
    <property type="entry name" value="ABC TRANSPORTER ATP-BINDING SUBUNIT"/>
    <property type="match status" value="1"/>
</dbReference>
<accession>A0ABR5N8J4</accession>
<dbReference type="InterPro" id="IPR032781">
    <property type="entry name" value="ABC_tran_Xtn"/>
</dbReference>
<keyword evidence="6" id="KW-1185">Reference proteome</keyword>
<organism evidence="5 6">
    <name type="scientific">Brevibacillus choshinensis</name>
    <dbReference type="NCBI Taxonomy" id="54911"/>
    <lineage>
        <taxon>Bacteria</taxon>
        <taxon>Bacillati</taxon>
        <taxon>Bacillota</taxon>
        <taxon>Bacilli</taxon>
        <taxon>Bacillales</taxon>
        <taxon>Paenibacillaceae</taxon>
        <taxon>Brevibacillus</taxon>
    </lineage>
</organism>
<evidence type="ECO:0000256" key="2">
    <source>
        <dbReference type="ARBA" id="ARBA00022840"/>
    </source>
</evidence>
<comment type="caution">
    <text evidence="5">The sequence shown here is derived from an EMBL/GenBank/DDBJ whole genome shotgun (WGS) entry which is preliminary data.</text>
</comment>
<evidence type="ECO:0000259" key="4">
    <source>
        <dbReference type="PROSITE" id="PS50893"/>
    </source>
</evidence>
<feature type="domain" description="ABC transporter" evidence="4">
    <location>
        <begin position="288"/>
        <end position="503"/>
    </location>
</feature>
<feature type="domain" description="ABC transporter" evidence="4">
    <location>
        <begin position="4"/>
        <end position="193"/>
    </location>
</feature>
<dbReference type="Pfam" id="PF00005">
    <property type="entry name" value="ABC_tran"/>
    <property type="match status" value="2"/>
</dbReference>
<keyword evidence="2 5" id="KW-0067">ATP-binding</keyword>
<keyword evidence="3" id="KW-0175">Coiled coil</keyword>
<dbReference type="PROSITE" id="PS50893">
    <property type="entry name" value="ABC_TRANSPORTER_2"/>
    <property type="match status" value="2"/>
</dbReference>